<evidence type="ECO:0000256" key="1">
    <source>
        <dbReference type="ARBA" id="ARBA00001947"/>
    </source>
</evidence>
<keyword evidence="8" id="KW-1185">Reference proteome</keyword>
<dbReference type="InterPro" id="IPR001279">
    <property type="entry name" value="Metallo-B-lactamas"/>
</dbReference>
<dbReference type="GO" id="GO:0046872">
    <property type="term" value="F:metal ion binding"/>
    <property type="evidence" value="ECO:0007669"/>
    <property type="project" value="UniProtKB-KW"/>
</dbReference>
<keyword evidence="3" id="KW-0479">Metal-binding</keyword>
<dbReference type="Proteomes" id="UP000708298">
    <property type="component" value="Unassembled WGS sequence"/>
</dbReference>
<reference evidence="7" key="1">
    <citation type="journal article" date="2021" name="Microorganisms">
        <title>Acidisoma silvae sp. nov. and Acidisomacellulosilytica sp. nov., Two Acidophilic Bacteria Isolated from Decaying Wood, Hydrolyzing Cellulose and Producing Poly-3-hydroxybutyrate.</title>
        <authorList>
            <person name="Mieszkin S."/>
            <person name="Pouder E."/>
            <person name="Uroz S."/>
            <person name="Simon-Colin C."/>
            <person name="Alain K."/>
        </authorList>
    </citation>
    <scope>NUCLEOTIDE SEQUENCE</scope>
    <source>
        <strain evidence="7">HW T2.11</strain>
    </source>
</reference>
<dbReference type="PANTHER" id="PTHR42978">
    <property type="entry name" value="QUORUM-QUENCHING LACTONASE YTNP-RELATED-RELATED"/>
    <property type="match status" value="1"/>
</dbReference>
<evidence type="ECO:0000313" key="8">
    <source>
        <dbReference type="Proteomes" id="UP000708298"/>
    </source>
</evidence>
<keyword evidence="4" id="KW-0378">Hydrolase</keyword>
<dbReference type="RefSeq" id="WP_227323162.1">
    <property type="nucleotide sequence ID" value="NZ_JAESVB010000014.1"/>
</dbReference>
<dbReference type="CDD" id="cd07729">
    <property type="entry name" value="AHL_lactonase_MBL-fold"/>
    <property type="match status" value="1"/>
</dbReference>
<dbReference type="Gene3D" id="3.60.15.10">
    <property type="entry name" value="Ribonuclease Z/Hydroxyacylglutathione hydrolase-like"/>
    <property type="match status" value="1"/>
</dbReference>
<feature type="domain" description="Metallo-beta-lactamase" evidence="6">
    <location>
        <begin position="35"/>
        <end position="259"/>
    </location>
</feature>
<dbReference type="Pfam" id="PF00753">
    <property type="entry name" value="Lactamase_B"/>
    <property type="match status" value="1"/>
</dbReference>
<dbReference type="SUPFAM" id="SSF56281">
    <property type="entry name" value="Metallo-hydrolase/oxidoreductase"/>
    <property type="match status" value="1"/>
</dbReference>
<reference evidence="7" key="2">
    <citation type="submission" date="2021-01" db="EMBL/GenBank/DDBJ databases">
        <authorList>
            <person name="Mieszkin S."/>
            <person name="Pouder E."/>
            <person name="Alain K."/>
        </authorList>
    </citation>
    <scope>NUCLEOTIDE SEQUENCE</scope>
    <source>
        <strain evidence="7">HW T2.11</strain>
    </source>
</reference>
<evidence type="ECO:0000256" key="3">
    <source>
        <dbReference type="ARBA" id="ARBA00022723"/>
    </source>
</evidence>
<evidence type="ECO:0000256" key="2">
    <source>
        <dbReference type="ARBA" id="ARBA00007749"/>
    </source>
</evidence>
<comment type="similarity">
    <text evidence="2">Belongs to the metallo-beta-lactamase superfamily.</text>
</comment>
<evidence type="ECO:0000313" key="7">
    <source>
        <dbReference type="EMBL" id="MCB8877514.1"/>
    </source>
</evidence>
<comment type="caution">
    <text evidence="7">The sequence shown here is derived from an EMBL/GenBank/DDBJ whole genome shotgun (WGS) entry which is preliminary data.</text>
</comment>
<evidence type="ECO:0000256" key="4">
    <source>
        <dbReference type="ARBA" id="ARBA00022801"/>
    </source>
</evidence>
<dbReference type="EMBL" id="JAESVB010000014">
    <property type="protein sequence ID" value="MCB8877514.1"/>
    <property type="molecule type" value="Genomic_DNA"/>
</dbReference>
<dbReference type="InterPro" id="IPR036866">
    <property type="entry name" value="RibonucZ/Hydroxyglut_hydro"/>
</dbReference>
<keyword evidence="5" id="KW-0862">Zinc</keyword>
<organism evidence="7 8">
    <name type="scientific">Acidisoma silvae</name>
    <dbReference type="NCBI Taxonomy" id="2802396"/>
    <lineage>
        <taxon>Bacteria</taxon>
        <taxon>Pseudomonadati</taxon>
        <taxon>Pseudomonadota</taxon>
        <taxon>Alphaproteobacteria</taxon>
        <taxon>Acetobacterales</taxon>
        <taxon>Acidocellaceae</taxon>
        <taxon>Acidisoma</taxon>
    </lineage>
</organism>
<name>A0A964E0U4_9PROT</name>
<accession>A0A964E0U4</accession>
<gene>
    <name evidence="7" type="ORF">ASILVAE211_20130</name>
</gene>
<proteinExistence type="inferred from homology"/>
<dbReference type="AlphaFoldDB" id="A0A964E0U4"/>
<dbReference type="PANTHER" id="PTHR42978:SF7">
    <property type="entry name" value="METALLO-HYDROLASE RV2300C-RELATED"/>
    <property type="match status" value="1"/>
</dbReference>
<dbReference type="SMART" id="SM00849">
    <property type="entry name" value="Lactamase_B"/>
    <property type="match status" value="1"/>
</dbReference>
<sequence length="292" mass="32339">MADYSIWVLEYAYIPEVPLSSVIYGAHNQGVRKLPYGYVLIKGKGILAMVDVGYNHQDYGKTLGEKFGVENWQPPSVVLAAAGVRPEDVTHVFLTHLHFDHAGNTDAFPNATFFVQERELSKWIWAMALDSRFRWLNSGTDPGDIMRVVDLARQGRLVAIDGDREDVLPGIDLRAAPDTHTWGCQFVTVRNDGKRDSEDSWVMAGDLAYTYENLRGSDPSSPQFIPVGLAMVSQTNLLFATEAMINEGGGDYRRVLPVHEEALTSEFPYTITANGLRISEITLADGETSLVG</sequence>
<dbReference type="GO" id="GO:0016787">
    <property type="term" value="F:hydrolase activity"/>
    <property type="evidence" value="ECO:0007669"/>
    <property type="project" value="UniProtKB-KW"/>
</dbReference>
<protein>
    <submittedName>
        <fullName evidence="7">N-acyl homoserine lactonase family protein</fullName>
    </submittedName>
</protein>
<evidence type="ECO:0000256" key="5">
    <source>
        <dbReference type="ARBA" id="ARBA00022833"/>
    </source>
</evidence>
<dbReference type="InterPro" id="IPR051013">
    <property type="entry name" value="MBL_superfamily_lactonases"/>
</dbReference>
<comment type="cofactor">
    <cofactor evidence="1">
        <name>Zn(2+)</name>
        <dbReference type="ChEBI" id="CHEBI:29105"/>
    </cofactor>
</comment>
<evidence type="ECO:0000259" key="6">
    <source>
        <dbReference type="SMART" id="SM00849"/>
    </source>
</evidence>